<dbReference type="SUPFAM" id="SSF82714">
    <property type="entry name" value="Multidrug efflux transporter AcrB TolC docking domain, DN and DC subdomains"/>
    <property type="match status" value="2"/>
</dbReference>
<dbReference type="PRINTS" id="PR00702">
    <property type="entry name" value="ACRIFLAVINRP"/>
</dbReference>
<feature type="transmembrane region" description="Helical" evidence="9">
    <location>
        <begin position="393"/>
        <end position="414"/>
    </location>
</feature>
<protein>
    <recommendedName>
        <fullName evidence="9">Efflux pump membrane transporter</fullName>
    </recommendedName>
</protein>
<dbReference type="FunFam" id="3.30.2090.10:FF:000001">
    <property type="entry name" value="Efflux pump membrane transporter"/>
    <property type="match status" value="1"/>
</dbReference>
<dbReference type="EMBL" id="GL883077">
    <property type="protein sequence ID" value="EGF93563.1"/>
    <property type="molecule type" value="Genomic_DNA"/>
</dbReference>
<feature type="transmembrane region" description="Helical" evidence="9">
    <location>
        <begin position="1004"/>
        <end position="1026"/>
    </location>
</feature>
<sequence length="1046" mass="113382">MLSRFFIDRPIFAWVVALVIMLAGALSITRLPVEQYPDIALPQVRVQANYPGASAKTVEDSVTQIIEQGMTGLDRLKYMTAQSSDNGGANVTLVFEAGTDIDVAQVQVQNQIQSVINRLPQDVQAQGVRVNKASNNMLMVFSLYSSDGSLTNADLGDYLVSNVQDTLARVDGVGETNVFGSGYAMRIWLDPDKLASFNLTPADVITAIRAQNAQVSAGQLAAQPATDDVALNATITSQSRLTTAGEFASIIVKSDTTGATVYLRDVARVELGQQNYESFSSLNGKPATGIAISLATGANALKTAELVKAKMEELSESFPSNIEYAIPNDSTDFIKLSIKEVIKTLIEAIVLVFVVMYLFLQSWRATLIPTIAVPIVLLGTMGILAAFGFSVNLLTMFGLVLAIGLLVDDAIVVVENVERVMHEEGLSPKEATRKSMDEITGALVGIGLVLAAMFVPMAFFGGTQGIIYRQFSITIVSAMTLSVVVALVLTPPLCATLLRPVNHEKRHKRLNLFDRFFNGFNRNFDRASRGYRAGVGAMIHKPIRYLLVYGAVIVACGVMFKILPTSFLPEEDQGFMQTIVQMPPGTTTKVTQGVVDKVAAYLIKDPTARYVFARTNGQNQGQVNIRMKSFEERHDEDMRVPAVIERARKEFSKPEYRSARIIPTQPPVVRSLGDASGFSFVIKDVGGVGPQALLEARNDFIRRAGEDPRFGSVRSGGQDFTPQLKIDIDKTSAGAMGVNVSDINAMLSSAWGGSYVNDFIDRGRVKRVYVQADSPFRMRPDDLNRWYVRNRDGAMVAFSAFGSSRWTTGTPQLERYQGAPSTGVQGMPAEGESSGAAMQAVEELARDLPQGTAIEWTGLSLQERESGAQAPALYALSILVVFLLLAALYESWTIPFAVVLVIPLSILGALLATWLRGLDNDIFFQVGLLTTIGLSSKNAILIVEYARLLHQERGMPLLDATLEAARIRLRPILMTSFAFTFGVLPLALATGAGSGAQRAIGTGLIGGVLTATFLAIFFVPLFFMLVQKLFKHDNLPQDVAAKGGQA</sequence>
<keyword evidence="11" id="KW-1185">Reference proteome</keyword>
<feature type="transmembrane region" description="Helical" evidence="9">
    <location>
        <begin position="922"/>
        <end position="943"/>
    </location>
</feature>
<dbReference type="GO" id="GO:0015562">
    <property type="term" value="F:efflux transmembrane transporter activity"/>
    <property type="evidence" value="ECO:0007669"/>
    <property type="project" value="InterPro"/>
</dbReference>
<evidence type="ECO:0000256" key="1">
    <source>
        <dbReference type="ARBA" id="ARBA00004429"/>
    </source>
</evidence>
<dbReference type="Pfam" id="PF00873">
    <property type="entry name" value="ACR_tran"/>
    <property type="match status" value="1"/>
</dbReference>
<keyword evidence="8 9" id="KW-0472">Membrane</keyword>
<dbReference type="eggNOG" id="COG0841">
    <property type="taxonomic scope" value="Bacteria"/>
</dbReference>
<evidence type="ECO:0000256" key="4">
    <source>
        <dbReference type="ARBA" id="ARBA00022475"/>
    </source>
</evidence>
<reference evidence="11" key="1">
    <citation type="submission" date="2011-03" db="EMBL/GenBank/DDBJ databases">
        <title>Draft genome sequence of Brevundimonas diminuta.</title>
        <authorList>
            <person name="Brown P.J.B."/>
            <person name="Buechlein A."/>
            <person name="Hemmerich C."/>
            <person name="Brun Y.V."/>
        </authorList>
    </citation>
    <scope>NUCLEOTIDE SEQUENCE [LARGE SCALE GENOMIC DNA]</scope>
    <source>
        <strain evidence="11">C19</strain>
    </source>
</reference>
<comment type="caution">
    <text evidence="9">Lacks conserved residue(s) required for the propagation of feature annotation.</text>
</comment>
<feature type="transmembrane region" description="Helical" evidence="9">
    <location>
        <begin position="896"/>
        <end position="916"/>
    </location>
</feature>
<feature type="transmembrane region" description="Helical" evidence="9">
    <location>
        <begin position="546"/>
        <end position="563"/>
    </location>
</feature>
<keyword evidence="6 9" id="KW-0812">Transmembrane</keyword>
<dbReference type="GO" id="GO:0042910">
    <property type="term" value="F:xenobiotic transmembrane transporter activity"/>
    <property type="evidence" value="ECO:0007669"/>
    <property type="project" value="TreeGrafter"/>
</dbReference>
<dbReference type="Gene3D" id="3.30.2090.10">
    <property type="entry name" value="Multidrug efflux transporter AcrB TolC docking domain, DN and DC subdomains"/>
    <property type="match status" value="2"/>
</dbReference>
<name>F4QLZ1_9CAUL</name>
<evidence type="ECO:0000256" key="5">
    <source>
        <dbReference type="ARBA" id="ARBA00022519"/>
    </source>
</evidence>
<feature type="transmembrane region" description="Helical" evidence="9">
    <location>
        <begin position="872"/>
        <end position="889"/>
    </location>
</feature>
<dbReference type="AlphaFoldDB" id="F4QLZ1"/>
<dbReference type="STRING" id="715226.ABI_20030"/>
<feature type="transmembrane region" description="Helical" evidence="9">
    <location>
        <begin position="341"/>
        <end position="360"/>
    </location>
</feature>
<feature type="transmembrane region" description="Helical" evidence="9">
    <location>
        <begin position="367"/>
        <end position="387"/>
    </location>
</feature>
<dbReference type="GO" id="GO:0009636">
    <property type="term" value="P:response to toxic substance"/>
    <property type="evidence" value="ECO:0007669"/>
    <property type="project" value="UniProtKB-ARBA"/>
</dbReference>
<evidence type="ECO:0000256" key="2">
    <source>
        <dbReference type="ARBA" id="ARBA00010942"/>
    </source>
</evidence>
<evidence type="ECO:0000256" key="6">
    <source>
        <dbReference type="ARBA" id="ARBA00022692"/>
    </source>
</evidence>
<dbReference type="NCBIfam" id="TIGR00915">
    <property type="entry name" value="2A0602"/>
    <property type="match status" value="1"/>
</dbReference>
<proteinExistence type="inferred from homology"/>
<keyword evidence="3 9" id="KW-0813">Transport</keyword>
<dbReference type="PANTHER" id="PTHR32063">
    <property type="match status" value="1"/>
</dbReference>
<dbReference type="NCBIfam" id="NF000282">
    <property type="entry name" value="RND_permease_1"/>
    <property type="match status" value="1"/>
</dbReference>
<dbReference type="InterPro" id="IPR004764">
    <property type="entry name" value="MdtF-like"/>
</dbReference>
<comment type="subcellular location">
    <subcellularLocation>
        <location evidence="1 9">Cell inner membrane</location>
        <topology evidence="1 9">Multi-pass membrane protein</topology>
    </subcellularLocation>
</comment>
<evidence type="ECO:0000256" key="8">
    <source>
        <dbReference type="ARBA" id="ARBA00023136"/>
    </source>
</evidence>
<keyword evidence="7 9" id="KW-1133">Transmembrane helix</keyword>
<dbReference type="Gene3D" id="3.30.70.1320">
    <property type="entry name" value="Multidrug efflux transporter AcrB pore domain like"/>
    <property type="match status" value="1"/>
</dbReference>
<dbReference type="FunFam" id="3.30.70.1430:FF:000001">
    <property type="entry name" value="Efflux pump membrane transporter"/>
    <property type="match status" value="1"/>
</dbReference>
<dbReference type="InterPro" id="IPR001036">
    <property type="entry name" value="Acrflvin-R"/>
</dbReference>
<evidence type="ECO:0000313" key="10">
    <source>
        <dbReference type="EMBL" id="EGF93563.1"/>
    </source>
</evidence>
<dbReference type="Gene3D" id="1.20.1640.10">
    <property type="entry name" value="Multidrug efflux transporter AcrB transmembrane domain"/>
    <property type="match status" value="2"/>
</dbReference>
<keyword evidence="5 9" id="KW-0997">Cell inner membrane</keyword>
<dbReference type="GO" id="GO:0005886">
    <property type="term" value="C:plasma membrane"/>
    <property type="evidence" value="ECO:0007669"/>
    <property type="project" value="UniProtKB-SubCell"/>
</dbReference>
<dbReference type="FunFam" id="3.30.2090.10:FF:000002">
    <property type="entry name" value="Efflux pump membrane transporter"/>
    <property type="match status" value="1"/>
</dbReference>
<evidence type="ECO:0000256" key="3">
    <source>
        <dbReference type="ARBA" id="ARBA00022448"/>
    </source>
</evidence>
<dbReference type="HOGENOM" id="CLU_002755_1_1_5"/>
<feature type="transmembrane region" description="Helical" evidence="9">
    <location>
        <begin position="972"/>
        <end position="992"/>
    </location>
</feature>
<accession>F4QLZ1</accession>
<dbReference type="Gene3D" id="3.30.70.1430">
    <property type="entry name" value="Multidrug efflux transporter AcrB pore domain"/>
    <property type="match status" value="2"/>
</dbReference>
<evidence type="ECO:0000256" key="7">
    <source>
        <dbReference type="ARBA" id="ARBA00022989"/>
    </source>
</evidence>
<dbReference type="FunFam" id="1.20.1640.10:FF:000001">
    <property type="entry name" value="Efflux pump membrane transporter"/>
    <property type="match status" value="1"/>
</dbReference>
<comment type="similarity">
    <text evidence="2 9">Belongs to the resistance-nodulation-cell division (RND) (TC 2.A.6) family.</text>
</comment>
<gene>
    <name evidence="10" type="ORF">ABI_20030</name>
</gene>
<dbReference type="RefSeq" id="WP_006272762.1">
    <property type="nucleotide sequence ID" value="NZ_GL883077.1"/>
</dbReference>
<organism evidence="10 11">
    <name type="scientific">Asticcacaulis biprosthecium C19</name>
    <dbReference type="NCBI Taxonomy" id="715226"/>
    <lineage>
        <taxon>Bacteria</taxon>
        <taxon>Pseudomonadati</taxon>
        <taxon>Pseudomonadota</taxon>
        <taxon>Alphaproteobacteria</taxon>
        <taxon>Caulobacterales</taxon>
        <taxon>Caulobacteraceae</taxon>
        <taxon>Asticcacaulis</taxon>
    </lineage>
</organism>
<dbReference type="SUPFAM" id="SSF82866">
    <property type="entry name" value="Multidrug efflux transporter AcrB transmembrane domain"/>
    <property type="match status" value="2"/>
</dbReference>
<dbReference type="InterPro" id="IPR027463">
    <property type="entry name" value="AcrB_DN_DC_subdom"/>
</dbReference>
<keyword evidence="4" id="KW-1003">Cell membrane</keyword>
<dbReference type="Proteomes" id="UP000006512">
    <property type="component" value="Unassembled WGS sequence"/>
</dbReference>
<dbReference type="Gene3D" id="3.30.70.1440">
    <property type="entry name" value="Multidrug efflux transporter AcrB pore domain"/>
    <property type="match status" value="1"/>
</dbReference>
<feature type="transmembrane region" description="Helical" evidence="9">
    <location>
        <begin position="439"/>
        <end position="459"/>
    </location>
</feature>
<feature type="transmembrane region" description="Helical" evidence="9">
    <location>
        <begin position="471"/>
        <end position="498"/>
    </location>
</feature>
<evidence type="ECO:0000313" key="11">
    <source>
        <dbReference type="Proteomes" id="UP000006512"/>
    </source>
</evidence>
<dbReference type="PANTHER" id="PTHR32063:SF13">
    <property type="entry name" value="MULTIDRUG EFFLUX PUMP SUBUNIT ACRB-RELATED"/>
    <property type="match status" value="1"/>
</dbReference>
<dbReference type="SUPFAM" id="SSF82693">
    <property type="entry name" value="Multidrug efflux transporter AcrB pore domain, PN1, PN2, PC1 and PC2 subdomains"/>
    <property type="match status" value="4"/>
</dbReference>
<evidence type="ECO:0000256" key="9">
    <source>
        <dbReference type="RuleBase" id="RU364070"/>
    </source>
</evidence>